<dbReference type="Pfam" id="PF03787">
    <property type="entry name" value="RAMPs"/>
    <property type="match status" value="1"/>
</dbReference>
<protein>
    <recommendedName>
        <fullName evidence="2">CRISPR system Cms endoribonuclease Csm3</fullName>
    </recommendedName>
    <alternativeName>
        <fullName evidence="8">CRISPR type III A-associated RAMP protein Csm3</fullName>
    </alternativeName>
</protein>
<dbReference type="GO" id="GO:0004519">
    <property type="term" value="F:endonuclease activity"/>
    <property type="evidence" value="ECO:0007669"/>
    <property type="project" value="UniProtKB-KW"/>
</dbReference>
<keyword evidence="4" id="KW-0255">Endonuclease</keyword>
<evidence type="ECO:0000259" key="9">
    <source>
        <dbReference type="Pfam" id="PF03787"/>
    </source>
</evidence>
<keyword evidence="7" id="KW-0051">Antiviral defense</keyword>
<dbReference type="InterPro" id="IPR013412">
    <property type="entry name" value="CRISPR-assoc_RAMP_Csm3"/>
</dbReference>
<comment type="caution">
    <text evidence="10">The sequence shown here is derived from an EMBL/GenBank/DDBJ whole genome shotgun (WGS) entry which is preliminary data.</text>
</comment>
<sequence length="226" mass="24664">MFSKIEITGVIEVITGMHIGASDSFSAIGAIDTPVVRDPVSRLPIIPGSSLKGKMRSLLAKAYNKRTLSEHNDDDARIIRLFGASKGKEDGNPQRSRLIFSDAILNNKEELEELGADSVTEVKEENSINRISGVANPRQLERTIRGAKFPLSIIYDADDPEKVVEDFKVIADGLKLLQYDYIGGHGSRGYGKIQFKSLEADVVIGGDEVSDATIEACEMLLKEVQG</sequence>
<feature type="domain" description="CRISPR type III-associated protein" evidence="9">
    <location>
        <begin position="11"/>
        <end position="193"/>
    </location>
</feature>
<organism evidence="10 11">
    <name type="scientific">Zhenpiania hominis</name>
    <dbReference type="NCBI Taxonomy" id="2763644"/>
    <lineage>
        <taxon>Bacteria</taxon>
        <taxon>Bacillati</taxon>
        <taxon>Bacillota</taxon>
        <taxon>Clostridia</taxon>
        <taxon>Peptostreptococcales</taxon>
        <taxon>Anaerovoracaceae</taxon>
        <taxon>Zhenpiania</taxon>
    </lineage>
</organism>
<gene>
    <name evidence="10" type="primary">csm3</name>
    <name evidence="10" type="ORF">H9L42_07710</name>
</gene>
<evidence type="ECO:0000256" key="3">
    <source>
        <dbReference type="ARBA" id="ARBA00022722"/>
    </source>
</evidence>
<evidence type="ECO:0000256" key="5">
    <source>
        <dbReference type="ARBA" id="ARBA00022801"/>
    </source>
</evidence>
<dbReference type="InterPro" id="IPR052216">
    <property type="entry name" value="CRISPR_Csm3_endoribonuclease"/>
</dbReference>
<comment type="similarity">
    <text evidence="1">Belongs to the CRISPR-associated Csm3 family.</text>
</comment>
<dbReference type="EMBL" id="JACRYT010000006">
    <property type="protein sequence ID" value="MBC6679711.1"/>
    <property type="molecule type" value="Genomic_DNA"/>
</dbReference>
<keyword evidence="11" id="KW-1185">Reference proteome</keyword>
<dbReference type="NCBIfam" id="TIGR02582">
    <property type="entry name" value="cas7_TM1809"/>
    <property type="match status" value="1"/>
</dbReference>
<dbReference type="PANTHER" id="PTHR35579:SF3">
    <property type="entry name" value="CRISPR SYSTEM CMS ENDORIBONUCLEASE CSM3"/>
    <property type="match status" value="1"/>
</dbReference>
<dbReference type="GO" id="GO:0051607">
    <property type="term" value="P:defense response to virus"/>
    <property type="evidence" value="ECO:0007669"/>
    <property type="project" value="UniProtKB-KW"/>
</dbReference>
<accession>A0A923NIK4</accession>
<dbReference type="GO" id="GO:0003723">
    <property type="term" value="F:RNA binding"/>
    <property type="evidence" value="ECO:0007669"/>
    <property type="project" value="UniProtKB-KW"/>
</dbReference>
<dbReference type="PANTHER" id="PTHR35579">
    <property type="entry name" value="CRISPR SYSTEM CMS ENDORIBONUCLEASE CSM3"/>
    <property type="match status" value="1"/>
</dbReference>
<evidence type="ECO:0000256" key="2">
    <source>
        <dbReference type="ARBA" id="ARBA00022150"/>
    </source>
</evidence>
<dbReference type="Proteomes" id="UP000602647">
    <property type="component" value="Unassembled WGS sequence"/>
</dbReference>
<proteinExistence type="inferred from homology"/>
<evidence type="ECO:0000313" key="10">
    <source>
        <dbReference type="EMBL" id="MBC6679711.1"/>
    </source>
</evidence>
<dbReference type="GO" id="GO:0016787">
    <property type="term" value="F:hydrolase activity"/>
    <property type="evidence" value="ECO:0007669"/>
    <property type="project" value="UniProtKB-KW"/>
</dbReference>
<keyword evidence="6" id="KW-0694">RNA-binding</keyword>
<dbReference type="RefSeq" id="WP_187302817.1">
    <property type="nucleotide sequence ID" value="NZ_JACRYT010000006.1"/>
</dbReference>
<name>A0A923NIK4_9FIRM</name>
<evidence type="ECO:0000256" key="1">
    <source>
        <dbReference type="ARBA" id="ARBA00006342"/>
    </source>
</evidence>
<keyword evidence="3" id="KW-0540">Nuclease</keyword>
<evidence type="ECO:0000313" key="11">
    <source>
        <dbReference type="Proteomes" id="UP000602647"/>
    </source>
</evidence>
<evidence type="ECO:0000256" key="8">
    <source>
        <dbReference type="ARBA" id="ARBA00033183"/>
    </source>
</evidence>
<reference evidence="10" key="1">
    <citation type="submission" date="2020-08" db="EMBL/GenBank/DDBJ databases">
        <title>Genome public.</title>
        <authorList>
            <person name="Liu C."/>
            <person name="Sun Q."/>
        </authorList>
    </citation>
    <scope>NUCLEOTIDE SEQUENCE</scope>
    <source>
        <strain evidence="10">BX12</strain>
    </source>
</reference>
<dbReference type="AlphaFoldDB" id="A0A923NIK4"/>
<keyword evidence="5" id="KW-0378">Hydrolase</keyword>
<dbReference type="InterPro" id="IPR005537">
    <property type="entry name" value="RAMP_III_fam"/>
</dbReference>
<evidence type="ECO:0000256" key="7">
    <source>
        <dbReference type="ARBA" id="ARBA00023118"/>
    </source>
</evidence>
<evidence type="ECO:0000256" key="4">
    <source>
        <dbReference type="ARBA" id="ARBA00022759"/>
    </source>
</evidence>
<evidence type="ECO:0000256" key="6">
    <source>
        <dbReference type="ARBA" id="ARBA00022884"/>
    </source>
</evidence>